<reference evidence="1" key="1">
    <citation type="submission" date="2023-07" db="EMBL/GenBank/DDBJ databases">
        <title>Black Yeasts Isolated from many extreme environments.</title>
        <authorList>
            <person name="Coleine C."/>
            <person name="Stajich J.E."/>
            <person name="Selbmann L."/>
        </authorList>
    </citation>
    <scope>NUCLEOTIDE SEQUENCE</scope>
    <source>
        <strain evidence="1">CCFEE 5714</strain>
    </source>
</reference>
<dbReference type="EMBL" id="JAUTXU010000191">
    <property type="protein sequence ID" value="KAK3699966.1"/>
    <property type="molecule type" value="Genomic_DNA"/>
</dbReference>
<evidence type="ECO:0000313" key="2">
    <source>
        <dbReference type="Proteomes" id="UP001281147"/>
    </source>
</evidence>
<proteinExistence type="predicted"/>
<protein>
    <submittedName>
        <fullName evidence="1">Uncharacterized protein</fullName>
    </submittedName>
</protein>
<gene>
    <name evidence="1" type="ORF">LTR37_016210</name>
</gene>
<name>A0ACC3MP59_9PEZI</name>
<sequence>MAEENYVLVYNEGDAYNISSADNELMGVLNTHILAYQGVNQVYDNSSVFKLTGTLLKDPRPGIYFIPDEEYELSFEDVKPKTAREIMDAAQHDLAKTSGDAVPWCELRFEMEGWQHVYRGWEAMFDMTGDEEAMFVEDAYHDFLI</sequence>
<evidence type="ECO:0000313" key="1">
    <source>
        <dbReference type="EMBL" id="KAK3699966.1"/>
    </source>
</evidence>
<comment type="caution">
    <text evidence="1">The sequence shown here is derived from an EMBL/GenBank/DDBJ whole genome shotgun (WGS) entry which is preliminary data.</text>
</comment>
<keyword evidence="2" id="KW-1185">Reference proteome</keyword>
<organism evidence="1 2">
    <name type="scientific">Vermiconidia calcicola</name>
    <dbReference type="NCBI Taxonomy" id="1690605"/>
    <lineage>
        <taxon>Eukaryota</taxon>
        <taxon>Fungi</taxon>
        <taxon>Dikarya</taxon>
        <taxon>Ascomycota</taxon>
        <taxon>Pezizomycotina</taxon>
        <taxon>Dothideomycetes</taxon>
        <taxon>Dothideomycetidae</taxon>
        <taxon>Mycosphaerellales</taxon>
        <taxon>Extremaceae</taxon>
        <taxon>Vermiconidia</taxon>
    </lineage>
</organism>
<dbReference type="Proteomes" id="UP001281147">
    <property type="component" value="Unassembled WGS sequence"/>
</dbReference>
<accession>A0ACC3MP59</accession>